<reference evidence="3" key="1">
    <citation type="submission" date="2017-06" db="EMBL/GenBank/DDBJ databases">
        <authorList>
            <person name="Cremers G."/>
        </authorList>
    </citation>
    <scope>NUCLEOTIDE SEQUENCE [LARGE SCALE GENOMIC DNA]</scope>
</reference>
<dbReference type="AlphaFoldDB" id="A0A284VK46"/>
<evidence type="ECO:0000313" key="3">
    <source>
        <dbReference type="Proteomes" id="UP000218615"/>
    </source>
</evidence>
<dbReference type="RefSeq" id="WP_096203969.1">
    <property type="nucleotide sequence ID" value="NZ_FZMP01000030.1"/>
</dbReference>
<evidence type="ECO:0000256" key="1">
    <source>
        <dbReference type="SAM" id="Phobius"/>
    </source>
</evidence>
<sequence>MRKNKSELYLVLFIIAVIAGTVLLFIQTQQENAFGMFPEKLGDMNLSLYRDGDAAMTEVKRLHGSSPNVKVESAYIADYRGGMGSKAKFWVSESKNNEEAASLLELMNNRVGMTGMFSNSTPMNMEGITVYFVTGRPELGLYHYFYAKDNRVFWIQIDNPDESYRVGIVKESIKRI</sequence>
<keyword evidence="3" id="KW-1185">Reference proteome</keyword>
<dbReference type="Proteomes" id="UP000218615">
    <property type="component" value="Unassembled WGS sequence"/>
</dbReference>
<keyword evidence="1" id="KW-1133">Transmembrane helix</keyword>
<evidence type="ECO:0000313" key="2">
    <source>
        <dbReference type="EMBL" id="SNQ59628.1"/>
    </source>
</evidence>
<gene>
    <name evidence="2" type="ORF">MNV_1250008</name>
</gene>
<organism evidence="2 3">
    <name type="scientific">Candidatus Methanoperedens nitratireducens</name>
    <dbReference type="NCBI Taxonomy" id="1392998"/>
    <lineage>
        <taxon>Archaea</taxon>
        <taxon>Methanobacteriati</taxon>
        <taxon>Methanobacteriota</taxon>
        <taxon>Stenosarchaea group</taxon>
        <taxon>Methanomicrobia</taxon>
        <taxon>Methanosarcinales</taxon>
        <taxon>ANME-2 cluster</taxon>
        <taxon>Candidatus Methanoperedentaceae</taxon>
        <taxon>Candidatus Methanoperedens</taxon>
    </lineage>
</organism>
<keyword evidence="1" id="KW-0472">Membrane</keyword>
<dbReference type="STRING" id="1392998.ANME2D_00833"/>
<protein>
    <submittedName>
        <fullName evidence="2">Uncharacterized protein</fullName>
    </submittedName>
</protein>
<proteinExistence type="predicted"/>
<dbReference type="EMBL" id="FZMP01000030">
    <property type="protein sequence ID" value="SNQ59628.1"/>
    <property type="molecule type" value="Genomic_DNA"/>
</dbReference>
<keyword evidence="1" id="KW-0812">Transmembrane</keyword>
<feature type="transmembrane region" description="Helical" evidence="1">
    <location>
        <begin position="7"/>
        <end position="26"/>
    </location>
</feature>
<dbReference type="OrthoDB" id="145575at2157"/>
<accession>A0A284VK46</accession>
<name>A0A284VK46_9EURY</name>